<dbReference type="Proteomes" id="UP000186469">
    <property type="component" value="Unassembled WGS sequence"/>
</dbReference>
<sequence length="95" mass="10951">MQGSTNTIQFEEDIIQLTTDLITTEEEYPSLLAIKIVNSLKILGSKALDMRNIPGEMKTVTESVRWLERRKYVDIFQGTKVTKGKAFSYWSYKVN</sequence>
<evidence type="ECO:0000313" key="1">
    <source>
        <dbReference type="EMBL" id="SHN61135.1"/>
    </source>
</evidence>
<evidence type="ECO:0000313" key="2">
    <source>
        <dbReference type="Proteomes" id="UP000186469"/>
    </source>
</evidence>
<reference evidence="1 2" key="1">
    <citation type="submission" date="2016-12" db="EMBL/GenBank/DDBJ databases">
        <authorList>
            <person name="Song W.-J."/>
            <person name="Kurnit D.M."/>
        </authorList>
    </citation>
    <scope>NUCLEOTIDE SEQUENCE [LARGE SCALE GENOMIC DNA]</scope>
    <source>
        <strain evidence="1 2">DSM 11393</strain>
    </source>
</reference>
<dbReference type="RefSeq" id="WP_072696874.1">
    <property type="nucleotide sequence ID" value="NZ_FRDI01000004.1"/>
</dbReference>
<organism evidence="1 2">
    <name type="scientific">Desulfovibrio litoralis DSM 11393</name>
    <dbReference type="NCBI Taxonomy" id="1121455"/>
    <lineage>
        <taxon>Bacteria</taxon>
        <taxon>Pseudomonadati</taxon>
        <taxon>Thermodesulfobacteriota</taxon>
        <taxon>Desulfovibrionia</taxon>
        <taxon>Desulfovibrionales</taxon>
        <taxon>Desulfovibrionaceae</taxon>
        <taxon>Desulfovibrio</taxon>
    </lineage>
</organism>
<dbReference type="AlphaFoldDB" id="A0A1M7SRK4"/>
<name>A0A1M7SRK4_9BACT</name>
<protein>
    <submittedName>
        <fullName evidence="1">Uncharacterized protein</fullName>
    </submittedName>
</protein>
<accession>A0A1M7SRK4</accession>
<gene>
    <name evidence="1" type="ORF">SAMN02745728_01193</name>
</gene>
<proteinExistence type="predicted"/>
<dbReference type="EMBL" id="FRDI01000004">
    <property type="protein sequence ID" value="SHN61135.1"/>
    <property type="molecule type" value="Genomic_DNA"/>
</dbReference>
<keyword evidence="2" id="KW-1185">Reference proteome</keyword>